<feature type="region of interest" description="Disordered" evidence="1">
    <location>
        <begin position="83"/>
        <end position="126"/>
    </location>
</feature>
<proteinExistence type="predicted"/>
<evidence type="ECO:0000256" key="1">
    <source>
        <dbReference type="SAM" id="MobiDB-lite"/>
    </source>
</evidence>
<organism evidence="2">
    <name type="scientific">Pseudictyota dubia</name>
    <dbReference type="NCBI Taxonomy" id="2749911"/>
    <lineage>
        <taxon>Eukaryota</taxon>
        <taxon>Sar</taxon>
        <taxon>Stramenopiles</taxon>
        <taxon>Ochrophyta</taxon>
        <taxon>Bacillariophyta</taxon>
        <taxon>Mediophyceae</taxon>
        <taxon>Biddulphiophycidae</taxon>
        <taxon>Eupodiscales</taxon>
        <taxon>Odontellaceae</taxon>
        <taxon>Pseudictyota</taxon>
    </lineage>
</organism>
<sequence length="126" mass="13888">MEGDVLVGSCLLAVRRRRGQGSRTEDDDERAGDDPRTTTKREGRLLDERESEGTNVALSRPTNVALSLVRPLDAGNRFVIDEVVNPWRTKSEDRAPPRGRSAPSSSRTRPSPPPSPNPECLSRLVD</sequence>
<dbReference type="AlphaFoldDB" id="A0A7R9VTH5"/>
<name>A0A7R9VTH5_9STRA</name>
<evidence type="ECO:0000313" key="2">
    <source>
        <dbReference type="EMBL" id="CAD8304894.1"/>
    </source>
</evidence>
<gene>
    <name evidence="2" type="ORF">TDUB1175_LOCUS7141</name>
</gene>
<reference evidence="2" key="1">
    <citation type="submission" date="2021-01" db="EMBL/GenBank/DDBJ databases">
        <authorList>
            <person name="Corre E."/>
            <person name="Pelletier E."/>
            <person name="Niang G."/>
            <person name="Scheremetjew M."/>
            <person name="Finn R."/>
            <person name="Kale V."/>
            <person name="Holt S."/>
            <person name="Cochrane G."/>
            <person name="Meng A."/>
            <person name="Brown T."/>
            <person name="Cohen L."/>
        </authorList>
    </citation>
    <scope>NUCLEOTIDE SEQUENCE</scope>
    <source>
        <strain evidence="2">CCMP147</strain>
    </source>
</reference>
<dbReference type="EMBL" id="HBED01014369">
    <property type="protein sequence ID" value="CAD8304894.1"/>
    <property type="molecule type" value="Transcribed_RNA"/>
</dbReference>
<feature type="compositionally biased region" description="Basic and acidic residues" evidence="1">
    <location>
        <begin position="32"/>
        <end position="52"/>
    </location>
</feature>
<feature type="region of interest" description="Disordered" evidence="1">
    <location>
        <begin position="13"/>
        <end position="58"/>
    </location>
</feature>
<feature type="compositionally biased region" description="Low complexity" evidence="1">
    <location>
        <begin position="98"/>
        <end position="109"/>
    </location>
</feature>
<accession>A0A7R9VTH5</accession>
<protein>
    <submittedName>
        <fullName evidence="2">Uncharacterized protein</fullName>
    </submittedName>
</protein>